<dbReference type="InterPro" id="IPR025857">
    <property type="entry name" value="MacB_PCD"/>
</dbReference>
<dbReference type="PANTHER" id="PTHR30572:SF4">
    <property type="entry name" value="ABC TRANSPORTER PERMEASE YTRF"/>
    <property type="match status" value="1"/>
</dbReference>
<feature type="domain" description="ABC3 transporter permease C-terminal" evidence="8">
    <location>
        <begin position="195"/>
        <end position="317"/>
    </location>
</feature>
<dbReference type="Proteomes" id="UP000287872">
    <property type="component" value="Unassembled WGS sequence"/>
</dbReference>
<comment type="similarity">
    <text evidence="6">Belongs to the ABC-4 integral membrane protein family.</text>
</comment>
<keyword evidence="2" id="KW-1003">Cell membrane</keyword>
<keyword evidence="4 7" id="KW-1133">Transmembrane helix</keyword>
<evidence type="ECO:0000256" key="3">
    <source>
        <dbReference type="ARBA" id="ARBA00022692"/>
    </source>
</evidence>
<proteinExistence type="inferred from homology"/>
<dbReference type="InterPro" id="IPR050250">
    <property type="entry name" value="Macrolide_Exporter_MacB"/>
</dbReference>
<evidence type="ECO:0000313" key="11">
    <source>
        <dbReference type="Proteomes" id="UP000287872"/>
    </source>
</evidence>
<keyword evidence="3 7" id="KW-0812">Transmembrane</keyword>
<feature type="transmembrane region" description="Helical" evidence="7">
    <location>
        <begin position="195"/>
        <end position="216"/>
    </location>
</feature>
<keyword evidence="5 7" id="KW-0472">Membrane</keyword>
<evidence type="ECO:0000256" key="6">
    <source>
        <dbReference type="ARBA" id="ARBA00038076"/>
    </source>
</evidence>
<evidence type="ECO:0000256" key="5">
    <source>
        <dbReference type="ARBA" id="ARBA00023136"/>
    </source>
</evidence>
<comment type="subcellular location">
    <subcellularLocation>
        <location evidence="1">Cell membrane</location>
        <topology evidence="1">Multi-pass membrane protein</topology>
    </subcellularLocation>
</comment>
<evidence type="ECO:0000256" key="4">
    <source>
        <dbReference type="ARBA" id="ARBA00022989"/>
    </source>
</evidence>
<dbReference type="Pfam" id="PF12704">
    <property type="entry name" value="MacB_PCD"/>
    <property type="match status" value="1"/>
</dbReference>
<gene>
    <name evidence="10" type="ORF">Ctaglu_25100</name>
</gene>
<evidence type="ECO:0000313" key="10">
    <source>
        <dbReference type="EMBL" id="GCD10887.1"/>
    </source>
</evidence>
<feature type="transmembrane region" description="Helical" evidence="7">
    <location>
        <begin position="236"/>
        <end position="266"/>
    </location>
</feature>
<keyword evidence="11" id="KW-1185">Reference proteome</keyword>
<protein>
    <submittedName>
        <fullName evidence="10">ABC transporter permease</fullName>
    </submittedName>
</protein>
<feature type="transmembrane region" description="Helical" evidence="7">
    <location>
        <begin position="286"/>
        <end position="310"/>
    </location>
</feature>
<dbReference type="Pfam" id="PF02687">
    <property type="entry name" value="FtsX"/>
    <property type="match status" value="1"/>
</dbReference>
<dbReference type="PANTHER" id="PTHR30572">
    <property type="entry name" value="MEMBRANE COMPONENT OF TRANSPORTER-RELATED"/>
    <property type="match status" value="1"/>
</dbReference>
<dbReference type="InterPro" id="IPR003838">
    <property type="entry name" value="ABC3_permease_C"/>
</dbReference>
<accession>A0A401UMY4</accession>
<name>A0A401UMY4_9CLOT</name>
<feature type="domain" description="MacB-like periplasmic core" evidence="9">
    <location>
        <begin position="19"/>
        <end position="163"/>
    </location>
</feature>
<sequence>MGKPCTIYFDRQWVNKLQGVKGVNKISPQLYLATLEAACCEAAVQLIAIDPKTDFLIEPWLKTQGNLELKKGQVVVGHDVIAKVGEKVTFYNTEFQVAAKLSKTSMGYDNSVFMSFDTAFELANSKSANNNLKLDNSENLISMIAIDADEGYSPDKLAVEIQHVYNDDDIAVHTANSLFSGIAAELKKFTSYSSVLIVILFIATAMALISIFTITINERKREFGILYTLGANGRQIFSMIIIEALIISIIGGVLGVLVSEGLLLLFRNFIGMSFGISYFEMTFTEVLLVSSKCMLVSVLTGFVASFYSAYKISKEEPYVLIRENE</sequence>
<dbReference type="GO" id="GO:0005886">
    <property type="term" value="C:plasma membrane"/>
    <property type="evidence" value="ECO:0007669"/>
    <property type="project" value="UniProtKB-SubCell"/>
</dbReference>
<dbReference type="EMBL" id="BHYK01000013">
    <property type="protein sequence ID" value="GCD10887.1"/>
    <property type="molecule type" value="Genomic_DNA"/>
</dbReference>
<comment type="caution">
    <text evidence="10">The sequence shown here is derived from an EMBL/GenBank/DDBJ whole genome shotgun (WGS) entry which is preliminary data.</text>
</comment>
<evidence type="ECO:0000256" key="1">
    <source>
        <dbReference type="ARBA" id="ARBA00004651"/>
    </source>
</evidence>
<dbReference type="GO" id="GO:0022857">
    <property type="term" value="F:transmembrane transporter activity"/>
    <property type="evidence" value="ECO:0007669"/>
    <property type="project" value="TreeGrafter"/>
</dbReference>
<dbReference type="AlphaFoldDB" id="A0A401UMY4"/>
<organism evidence="10 11">
    <name type="scientific">Clostridium tagluense</name>
    <dbReference type="NCBI Taxonomy" id="360422"/>
    <lineage>
        <taxon>Bacteria</taxon>
        <taxon>Bacillati</taxon>
        <taxon>Bacillota</taxon>
        <taxon>Clostridia</taxon>
        <taxon>Eubacteriales</taxon>
        <taxon>Clostridiaceae</taxon>
        <taxon>Clostridium</taxon>
    </lineage>
</organism>
<reference evidence="10 11" key="1">
    <citation type="submission" date="2018-11" db="EMBL/GenBank/DDBJ databases">
        <title>Genome sequencing and assembly of Clostridium tagluense strain A121.</title>
        <authorList>
            <person name="Murakami T."/>
            <person name="Segawa T."/>
            <person name="Shcherbakova V.A."/>
            <person name="Mori H."/>
            <person name="Yoshimura Y."/>
        </authorList>
    </citation>
    <scope>NUCLEOTIDE SEQUENCE [LARGE SCALE GENOMIC DNA]</scope>
    <source>
        <strain evidence="10 11">A121</strain>
    </source>
</reference>
<evidence type="ECO:0000259" key="8">
    <source>
        <dbReference type="Pfam" id="PF02687"/>
    </source>
</evidence>
<evidence type="ECO:0000259" key="9">
    <source>
        <dbReference type="Pfam" id="PF12704"/>
    </source>
</evidence>
<evidence type="ECO:0000256" key="7">
    <source>
        <dbReference type="SAM" id="Phobius"/>
    </source>
</evidence>
<evidence type="ECO:0000256" key="2">
    <source>
        <dbReference type="ARBA" id="ARBA00022475"/>
    </source>
</evidence>